<dbReference type="PANTHER" id="PTHR35174">
    <property type="entry name" value="BLL7171 PROTEIN-RELATED"/>
    <property type="match status" value="1"/>
</dbReference>
<gene>
    <name evidence="3" type="ORF">Dfulv_12320</name>
</gene>
<sequence>MMLVVVDGPVGDGPTGDDVESWVKEMDDRGIRVFGNRVVSPSEATTVRVRSGDVLLTDGPFAETKEQMAGFDIIECESMDQAVEIAAEHPAARHGRIEVRPFWEGQA</sequence>
<dbReference type="EMBL" id="CP073720">
    <property type="protein sequence ID" value="UWP87423.1"/>
    <property type="molecule type" value="Genomic_DNA"/>
</dbReference>
<evidence type="ECO:0000259" key="2">
    <source>
        <dbReference type="Pfam" id="PF03795"/>
    </source>
</evidence>
<comment type="similarity">
    <text evidence="1">Belongs to the YciI family.</text>
</comment>
<dbReference type="InterPro" id="IPR011008">
    <property type="entry name" value="Dimeric_a/b-barrel"/>
</dbReference>
<feature type="domain" description="YCII-related" evidence="2">
    <location>
        <begin position="49"/>
        <end position="103"/>
    </location>
</feature>
<evidence type="ECO:0000256" key="1">
    <source>
        <dbReference type="ARBA" id="ARBA00007689"/>
    </source>
</evidence>
<organism evidence="3 4">
    <name type="scientific">Dactylosporangium fulvum</name>
    <dbReference type="NCBI Taxonomy" id="53359"/>
    <lineage>
        <taxon>Bacteria</taxon>
        <taxon>Bacillati</taxon>
        <taxon>Actinomycetota</taxon>
        <taxon>Actinomycetes</taxon>
        <taxon>Micromonosporales</taxon>
        <taxon>Micromonosporaceae</taxon>
        <taxon>Dactylosporangium</taxon>
    </lineage>
</organism>
<accession>A0ABY5WBI5</accession>
<reference evidence="3" key="1">
    <citation type="submission" date="2021-04" db="EMBL/GenBank/DDBJ databases">
        <authorList>
            <person name="Hartkoorn R.C."/>
            <person name="Beaudoing E."/>
            <person name="Hot D."/>
        </authorList>
    </citation>
    <scope>NUCLEOTIDE SEQUENCE</scope>
    <source>
        <strain evidence="3">NRRL B-16292</strain>
    </source>
</reference>
<dbReference type="PANTHER" id="PTHR35174:SF3">
    <property type="entry name" value="BLL7171 PROTEIN"/>
    <property type="match status" value="1"/>
</dbReference>
<dbReference type="Gene3D" id="3.30.70.1060">
    <property type="entry name" value="Dimeric alpha+beta barrel"/>
    <property type="match status" value="1"/>
</dbReference>
<evidence type="ECO:0000313" key="3">
    <source>
        <dbReference type="EMBL" id="UWP87423.1"/>
    </source>
</evidence>
<proteinExistence type="inferred from homology"/>
<protein>
    <submittedName>
        <fullName evidence="3">YciI family protein</fullName>
    </submittedName>
</protein>
<evidence type="ECO:0000313" key="4">
    <source>
        <dbReference type="Proteomes" id="UP001059617"/>
    </source>
</evidence>
<dbReference type="Proteomes" id="UP001059617">
    <property type="component" value="Chromosome"/>
</dbReference>
<keyword evidence="4" id="KW-1185">Reference proteome</keyword>
<dbReference type="InterPro" id="IPR005545">
    <property type="entry name" value="YCII"/>
</dbReference>
<dbReference type="SUPFAM" id="SSF54909">
    <property type="entry name" value="Dimeric alpha+beta barrel"/>
    <property type="match status" value="1"/>
</dbReference>
<reference evidence="3" key="2">
    <citation type="submission" date="2022-09" db="EMBL/GenBank/DDBJ databases">
        <title>Biosynthetic gene clusters of Dactylosporangioum fulvum.</title>
        <authorList>
            <person name="Caradec T."/>
        </authorList>
    </citation>
    <scope>NUCLEOTIDE SEQUENCE</scope>
    <source>
        <strain evidence="3">NRRL B-16292</strain>
    </source>
</reference>
<name>A0ABY5WBI5_9ACTN</name>
<dbReference type="Pfam" id="PF03795">
    <property type="entry name" value="YCII"/>
    <property type="match status" value="1"/>
</dbReference>